<proteinExistence type="predicted"/>
<accession>A0ACC3AB47</accession>
<organism evidence="1 2">
    <name type="scientific">Neophaeococcomyces mojaviensis</name>
    <dbReference type="NCBI Taxonomy" id="3383035"/>
    <lineage>
        <taxon>Eukaryota</taxon>
        <taxon>Fungi</taxon>
        <taxon>Dikarya</taxon>
        <taxon>Ascomycota</taxon>
        <taxon>Pezizomycotina</taxon>
        <taxon>Eurotiomycetes</taxon>
        <taxon>Chaetothyriomycetidae</taxon>
        <taxon>Chaetothyriales</taxon>
        <taxon>Chaetothyriales incertae sedis</taxon>
        <taxon>Neophaeococcomyces</taxon>
    </lineage>
</organism>
<evidence type="ECO:0000313" key="2">
    <source>
        <dbReference type="Proteomes" id="UP001172386"/>
    </source>
</evidence>
<dbReference type="Proteomes" id="UP001172386">
    <property type="component" value="Unassembled WGS sequence"/>
</dbReference>
<sequence>MSHHSDYKQPNIGVDMSSDDSVCPTPNMLIELAATHGTTDYRAVDYWFGKRYFECVLAQDAFTCATKDTVTTDIDVCYPFSSSPPVSLSNSCGQCRFENTMRQYPYDKAVESFRSHYQMSFGSRSILESDDCFSTLLTLVGTIVRLGSRQDKRMLLALIRKHLSNTNKPDNDSLTTQPRNTKLPSGQALSGSDHHSAALDSTNRQLAQYTIMPKEKAEQEKFAVSYQIERTPNKSNSFKAVITVQESTFEGTGSTKKEAKHQASKEAWMMLGFETSPHNDGSQEQETVSKSEANQIDSKDTHEVSTDLL</sequence>
<name>A0ACC3AB47_9EURO</name>
<keyword evidence="2" id="KW-1185">Reference proteome</keyword>
<evidence type="ECO:0000313" key="1">
    <source>
        <dbReference type="EMBL" id="KAJ9658742.1"/>
    </source>
</evidence>
<reference evidence="1" key="1">
    <citation type="submission" date="2022-10" db="EMBL/GenBank/DDBJ databases">
        <title>Culturing micro-colonial fungi from biological soil crusts in the Mojave desert and describing Neophaeococcomyces mojavensis, and introducing the new genera and species Taxawa tesnikishii.</title>
        <authorList>
            <person name="Kurbessoian T."/>
            <person name="Stajich J.E."/>
        </authorList>
    </citation>
    <scope>NUCLEOTIDE SEQUENCE</scope>
    <source>
        <strain evidence="1">JES_112</strain>
    </source>
</reference>
<dbReference type="EMBL" id="JAPDRQ010000047">
    <property type="protein sequence ID" value="KAJ9658742.1"/>
    <property type="molecule type" value="Genomic_DNA"/>
</dbReference>
<comment type="caution">
    <text evidence="1">The sequence shown here is derived from an EMBL/GenBank/DDBJ whole genome shotgun (WGS) entry which is preliminary data.</text>
</comment>
<protein>
    <submittedName>
        <fullName evidence="1">Uncharacterized protein</fullName>
    </submittedName>
</protein>
<gene>
    <name evidence="1" type="ORF">H2198_003488</name>
</gene>